<evidence type="ECO:0008006" key="4">
    <source>
        <dbReference type="Google" id="ProtNLM"/>
    </source>
</evidence>
<evidence type="ECO:0000256" key="1">
    <source>
        <dbReference type="SAM" id="Phobius"/>
    </source>
</evidence>
<protein>
    <recommendedName>
        <fullName evidence="4">G-protein coupled receptors family 1 profile domain-containing protein</fullName>
    </recommendedName>
</protein>
<name>A0A2N0SHT1_9GLOM</name>
<sequence>MPKYSPIIIFYIILQLISLLLLTILIFLLFKSKSHFAKWTLFQLFISAFGNGFSALPPIIMYGNELVDRAFDSPLCIISNKISNNTIYPLELFSLVITFYLWHVLVTHRLDIEKKCFWYVSGAIWLYTIIFNIIEISRSSKQKNWGVKVSPLNCKATDWSINLVSFYAYVIPTSMITFIVAIMTCHSSVILYRRWKNFNNNMNRTTAIRLGHAVRLQICCVTITAMFSLNLIPRIVFFNKNVDSPIITFGSFTIASAGIILFLIFGTNTRAAIFLPFCYYVPPDKQRIQEEPICIL</sequence>
<feature type="transmembrane region" description="Helical" evidence="1">
    <location>
        <begin position="6"/>
        <end position="30"/>
    </location>
</feature>
<dbReference type="VEuPathDB" id="FungiDB:FUN_025514"/>
<dbReference type="Proteomes" id="UP000232688">
    <property type="component" value="Unassembled WGS sequence"/>
</dbReference>
<keyword evidence="1" id="KW-0812">Transmembrane</keyword>
<dbReference type="VEuPathDB" id="FungiDB:RhiirFUN_024912"/>
<feature type="transmembrane region" description="Helical" evidence="1">
    <location>
        <begin position="87"/>
        <end position="105"/>
    </location>
</feature>
<keyword evidence="1" id="KW-1133">Transmembrane helix</keyword>
<accession>A0A2N0SHT1</accession>
<feature type="transmembrane region" description="Helical" evidence="1">
    <location>
        <begin position="244"/>
        <end position="265"/>
    </location>
</feature>
<evidence type="ECO:0000313" key="3">
    <source>
        <dbReference type="Proteomes" id="UP000232688"/>
    </source>
</evidence>
<dbReference type="EMBL" id="LLXH01000032">
    <property type="protein sequence ID" value="PKC75076.1"/>
    <property type="molecule type" value="Genomic_DNA"/>
</dbReference>
<feature type="transmembrane region" description="Helical" evidence="1">
    <location>
        <begin position="117"/>
        <end position="134"/>
    </location>
</feature>
<dbReference type="OrthoDB" id="2405034at2759"/>
<dbReference type="AlphaFoldDB" id="A0A2N0SHT1"/>
<feature type="transmembrane region" description="Helical" evidence="1">
    <location>
        <begin position="166"/>
        <end position="192"/>
    </location>
</feature>
<reference evidence="2 3" key="2">
    <citation type="submission" date="2017-10" db="EMBL/GenBank/DDBJ databases">
        <title>Genome analyses suggest a sexual origin of heterokaryosis in a supposedly ancient asexual fungus.</title>
        <authorList>
            <person name="Corradi N."/>
            <person name="Sedzielewska K."/>
            <person name="Noel J."/>
            <person name="Charron P."/>
            <person name="Farinelli L."/>
            <person name="Marton T."/>
            <person name="Kruger M."/>
            <person name="Pelin A."/>
            <person name="Brachmann A."/>
            <person name="Corradi N."/>
        </authorList>
    </citation>
    <scope>NUCLEOTIDE SEQUENCE [LARGE SCALE GENOMIC DNA]</scope>
    <source>
        <strain evidence="2 3">A1</strain>
    </source>
</reference>
<dbReference type="VEuPathDB" id="FungiDB:RhiirA1_529070"/>
<proteinExistence type="predicted"/>
<feature type="transmembrane region" description="Helical" evidence="1">
    <location>
        <begin position="42"/>
        <end position="63"/>
    </location>
</feature>
<keyword evidence="1" id="KW-0472">Membrane</keyword>
<comment type="caution">
    <text evidence="2">The sequence shown here is derived from an EMBL/GenBank/DDBJ whole genome shotgun (WGS) entry which is preliminary data.</text>
</comment>
<reference evidence="2 3" key="1">
    <citation type="submission" date="2017-10" db="EMBL/GenBank/DDBJ databases">
        <title>Extensive intraspecific genome diversity in a model arbuscular mycorrhizal fungus.</title>
        <authorList>
            <person name="Chen E.C.H."/>
            <person name="Morin E."/>
            <person name="Baudet D."/>
            <person name="Noel J."/>
            <person name="Ndikumana S."/>
            <person name="Charron P."/>
            <person name="St-Onge C."/>
            <person name="Giorgi J."/>
            <person name="Grigoriev I.V."/>
            <person name="Roux C."/>
            <person name="Martin F.M."/>
            <person name="Corradi N."/>
        </authorList>
    </citation>
    <scope>NUCLEOTIDE SEQUENCE [LARGE SCALE GENOMIC DNA]</scope>
    <source>
        <strain evidence="2 3">A1</strain>
    </source>
</reference>
<organism evidence="2 3">
    <name type="scientific">Rhizophagus irregularis</name>
    <dbReference type="NCBI Taxonomy" id="588596"/>
    <lineage>
        <taxon>Eukaryota</taxon>
        <taxon>Fungi</taxon>
        <taxon>Fungi incertae sedis</taxon>
        <taxon>Mucoromycota</taxon>
        <taxon>Glomeromycotina</taxon>
        <taxon>Glomeromycetes</taxon>
        <taxon>Glomerales</taxon>
        <taxon>Glomeraceae</taxon>
        <taxon>Rhizophagus</taxon>
    </lineage>
</organism>
<feature type="transmembrane region" description="Helical" evidence="1">
    <location>
        <begin position="213"/>
        <end position="232"/>
    </location>
</feature>
<gene>
    <name evidence="2" type="ORF">RhiirA1_529070</name>
</gene>
<evidence type="ECO:0000313" key="2">
    <source>
        <dbReference type="EMBL" id="PKC75076.1"/>
    </source>
</evidence>